<dbReference type="InParanoid" id="A0A2T3A819"/>
<evidence type="ECO:0000256" key="1">
    <source>
        <dbReference type="SAM" id="MobiDB-lite"/>
    </source>
</evidence>
<gene>
    <name evidence="2" type="ORF">BD289DRAFT_433911</name>
</gene>
<feature type="region of interest" description="Disordered" evidence="1">
    <location>
        <begin position="63"/>
        <end position="103"/>
    </location>
</feature>
<dbReference type="EMBL" id="KZ678441">
    <property type="protein sequence ID" value="PSR85551.1"/>
    <property type="molecule type" value="Genomic_DNA"/>
</dbReference>
<organism evidence="2 3">
    <name type="scientific">Coniella lustricola</name>
    <dbReference type="NCBI Taxonomy" id="2025994"/>
    <lineage>
        <taxon>Eukaryota</taxon>
        <taxon>Fungi</taxon>
        <taxon>Dikarya</taxon>
        <taxon>Ascomycota</taxon>
        <taxon>Pezizomycotina</taxon>
        <taxon>Sordariomycetes</taxon>
        <taxon>Sordariomycetidae</taxon>
        <taxon>Diaporthales</taxon>
        <taxon>Schizoparmaceae</taxon>
        <taxon>Coniella</taxon>
    </lineage>
</organism>
<accession>A0A2T3A819</accession>
<reference evidence="2 3" key="1">
    <citation type="journal article" date="2018" name="Mycol. Prog.">
        <title>Coniella lustricola, a new species from submerged detritus.</title>
        <authorList>
            <person name="Raudabaugh D.B."/>
            <person name="Iturriaga T."/>
            <person name="Carver A."/>
            <person name="Mondo S."/>
            <person name="Pangilinan J."/>
            <person name="Lipzen A."/>
            <person name="He G."/>
            <person name="Amirebrahimi M."/>
            <person name="Grigoriev I.V."/>
            <person name="Miller A.N."/>
        </authorList>
    </citation>
    <scope>NUCLEOTIDE SEQUENCE [LARGE SCALE GENOMIC DNA]</scope>
    <source>
        <strain evidence="2 3">B22-T-1</strain>
    </source>
</reference>
<protein>
    <submittedName>
        <fullName evidence="2">Uncharacterized protein</fullName>
    </submittedName>
</protein>
<feature type="compositionally biased region" description="Basic and acidic residues" evidence="1">
    <location>
        <begin position="64"/>
        <end position="103"/>
    </location>
</feature>
<evidence type="ECO:0000313" key="3">
    <source>
        <dbReference type="Proteomes" id="UP000241462"/>
    </source>
</evidence>
<dbReference type="AlphaFoldDB" id="A0A2T3A819"/>
<name>A0A2T3A819_9PEZI</name>
<proteinExistence type="predicted"/>
<dbReference type="Proteomes" id="UP000241462">
    <property type="component" value="Unassembled WGS sequence"/>
</dbReference>
<keyword evidence="3" id="KW-1185">Reference proteome</keyword>
<sequence>MIRTTNKGKNRIKEENMQLPNDFPVDSIIESMTREKVEYVVMLWRLEYQNTICRLPIRRGGAVIKREGVQGEGAKRHGNRDGEEKGSAGGQKQEEGKTKQHEE</sequence>
<evidence type="ECO:0000313" key="2">
    <source>
        <dbReference type="EMBL" id="PSR85551.1"/>
    </source>
</evidence>